<dbReference type="InterPro" id="IPR046837">
    <property type="entry name" value="Laa1/Sip1/HEATR5-like_HEAT"/>
</dbReference>
<dbReference type="Pfam" id="PF25808">
    <property type="entry name" value="TPR_LAA1_C"/>
    <property type="match status" value="1"/>
</dbReference>
<dbReference type="Gene3D" id="1.25.10.10">
    <property type="entry name" value="Leucine-rich Repeat Variant"/>
    <property type="match status" value="2"/>
</dbReference>
<feature type="domain" description="LAA1-like C-terminal TPR repeats" evidence="3">
    <location>
        <begin position="1841"/>
        <end position="1990"/>
    </location>
</feature>
<comment type="similarity">
    <text evidence="1">Belongs to the HEATR5 family.</text>
</comment>
<comment type="caution">
    <text evidence="4">The sequence shown here is derived from an EMBL/GenBank/DDBJ whole genome shotgun (WGS) entry which is preliminary data.</text>
</comment>
<name>A0A151Z2L5_TIELA</name>
<feature type="compositionally biased region" description="Low complexity" evidence="2">
    <location>
        <begin position="312"/>
        <end position="341"/>
    </location>
</feature>
<dbReference type="PANTHER" id="PTHR21663:SF0">
    <property type="entry name" value="HEAT REPEAT-CONTAINING PROTEIN 5B"/>
    <property type="match status" value="1"/>
</dbReference>
<dbReference type="Proteomes" id="UP000076078">
    <property type="component" value="Unassembled WGS sequence"/>
</dbReference>
<dbReference type="InterPro" id="IPR040108">
    <property type="entry name" value="Laa1/Sip1/HEATR5"/>
</dbReference>
<feature type="region of interest" description="Disordered" evidence="2">
    <location>
        <begin position="311"/>
        <end position="341"/>
    </location>
</feature>
<evidence type="ECO:0000259" key="3">
    <source>
        <dbReference type="Pfam" id="PF25808"/>
    </source>
</evidence>
<dbReference type="FunCoup" id="A0A151Z2L5">
    <property type="interactions" value="158"/>
</dbReference>
<dbReference type="GO" id="GO:0005829">
    <property type="term" value="C:cytosol"/>
    <property type="evidence" value="ECO:0007669"/>
    <property type="project" value="GOC"/>
</dbReference>
<dbReference type="OMA" id="RDIVIFA"/>
<dbReference type="InterPro" id="IPR016024">
    <property type="entry name" value="ARM-type_fold"/>
</dbReference>
<sequence length="2012" mass="227148">MSNQEQANINTTGTTSESFQYLETQFSQLQKAVNVGIKNNNNSNKFDYLSVIGSTIDKLSRIELDSITLKWLTLLVNCLTQSAGTGSQAYSSVIGQLISKLLDQPIGQKSSSTILKNLITQLQSKQTTIAIKCTIMDSLTIIFRNNKTLSIVFLSEMFVQIQKQIKALAANDGYPFKASSMRCLCTLIEASGYSSCTILLDCFKFIKSIYPTTQPNQNIIALTSQPMLLSPLVEFKLETLSTLLPILTYYNQTDVKFESFDDKILLFLSKLDEDNLKLKTRISEIIGNSLSILYYKDRESSSSTPNILSPIVTSQNQSTSSQSTTITTGSTNSSVTTTTTTTNQSVKPKKWNTIETLMNYLSTQFLQNQKKEVKMNLALSFIQLFSHLKLKDIEKSIDLILTILFRLLQVSGQNRSLLTPSDQIQSRSAVSMIIRLGLGERLSEQGQQQMLKHLGNILIQCEQYSEIIVNTALSEVTQLINELGEGGITNPEDLSNQLIQMLSSNSQSIRQHSAIALRSLATNLPKFTSQYLTECLQNLNQLLAEIDKIAVQPDIQKRIMSSLKGYSQGCAALIATIKKTELGVPVQLLNQITKISSTLLQNPDQINAALTLARLESGWIIMNSLLKFMSDTFVESQLNDLMSFWKSSFNITNVHPTSERDIAIFARTRADAMVSLHSFIVYHPKLLNSKVLSQINSFMSSTLKTVTELPAMSSTFQSSTNELTQLLEYNLLRLFQQLPIGSHSGHSSLLTMVTSLILDGPTNSMIKSLLTKDDEETLLPDLSSFYYQLEQEFQIPLSTLDSSLVSCLNLQDCLSHRYQQNLDLLVVNHAIELFGYLFISQPDRHRIQLIDHISNQIRDCTNNQQKTTMIVNSLTCLLVILKSMSLNNHRFQKSDIIQCVQRFLQKYFQETNPLLRRLSSECLGLLCRVEGDMHTQTLIQSLNEITKKPPKEVNSSVRAGCAFVLGCIQRSIGGMMSTDYLPTILSILHNLAKDTLSQDVSTYALHSLYVTIQTSGFTFNDFAAPTMALVQSLLVSENPPYQLLGRIVNSIVVALGPELESKDILGRCLSTSMVIQNSSDPQIRVEAIYFYQKLIIFAPNAIRDQELILYLITQLHSQYLSLRIASVTCLRQLIQKRSSFEMNIQLFEKLFMMIDTERDQKIQKELKLLIFTLIDTIAPSNPSSWLNLSMSIILSSKSTDSKLNQSSVTTTATASSNTHSLNSSTSTTNTTKHTTSKDAQSPPEDEEEEEEEMSKKVVIEKSDSPVEYVHRWFTKVFALECVRKVIQVVRNKPEHFNLVVNHPHNSSTTAQQHIRLDYLVYQLHDLISISYKAAISQIDSMRPVGILLLKDILDGFAKTQDPDYEGHLLLELYQAQIMSALRPAFAPGALPTQLSIGCSVFVSFLESSLHYDSVAIKKICTLLAASIKDLRELNFPNYNEKTTTLVQLSILKAFAQLYLLIQKNKSLNEILSPVISPLLKYLRVHWIQFLKEYSLLILYSSQVYTMCKPIFFSPLTYQDSIDYFKDSYPPILKALSYLLNQTTYWLEGRKEGDEYRMGLSVVEKEFLNETTPNDDFNIILGLSLLSMEKYLEDPLELNFNVDSIAFSLKILLLLFQPPLGDNQKSMDHISSEKFQDLFQILLRIINFNSLKIHNLILNILNNIINLNLIKNNQIFNLILTIVLKPINIFKREEEGDESVDYLVSMYPLLINILKLIESETEIFIRYLPLFLSIVFQGLNRSNNSNLITNAIQMSNFIFKNFKSTIPIGTFNLTITTLVNQLLIDSSNSSSSSNQKNGLVLLLSILILNSPSSLELKILQDLILVFKNNLSSTNLSNKDKILYLQVLRNIVNSSSQQQNQPYLFNFVSSLVQELFTTLLSLLKYPTSSNSLQLDEIDMNNEIIKIIVQSNNFSSENHKTQLLMIIIQSLILFLQPNSNSNSVFHGPVLQILLNFAQINATQFKEALSQIPVDLKMILEHSIRQSIQNQQTKVELKTPSKPQIQLTFDFSKNIN</sequence>
<feature type="compositionally biased region" description="Low complexity" evidence="2">
    <location>
        <begin position="1208"/>
        <end position="1233"/>
    </location>
</feature>
<dbReference type="InParanoid" id="A0A151Z2L5"/>
<dbReference type="InterPro" id="IPR057981">
    <property type="entry name" value="TPR_LAA1-like_C"/>
</dbReference>
<dbReference type="GO" id="GO:0008104">
    <property type="term" value="P:intracellular protein localization"/>
    <property type="evidence" value="ECO:0007669"/>
    <property type="project" value="TreeGrafter"/>
</dbReference>
<dbReference type="GO" id="GO:0005794">
    <property type="term" value="C:Golgi apparatus"/>
    <property type="evidence" value="ECO:0007669"/>
    <property type="project" value="TreeGrafter"/>
</dbReference>
<proteinExistence type="inferred from homology"/>
<accession>A0A151Z2L5</accession>
<reference evidence="4 5" key="1">
    <citation type="submission" date="2015-12" db="EMBL/GenBank/DDBJ databases">
        <title>Dictyostelia acquired genes for synthesis and detection of signals that induce cell-type specialization by lateral gene transfer from prokaryotes.</title>
        <authorList>
            <person name="Gloeckner G."/>
            <person name="Schaap P."/>
        </authorList>
    </citation>
    <scope>NUCLEOTIDE SEQUENCE [LARGE SCALE GENOMIC DNA]</scope>
    <source>
        <strain evidence="4 5">TK</strain>
    </source>
</reference>
<dbReference type="GO" id="GO:0016020">
    <property type="term" value="C:membrane"/>
    <property type="evidence" value="ECO:0007669"/>
    <property type="project" value="TreeGrafter"/>
</dbReference>
<dbReference type="SUPFAM" id="SSF48371">
    <property type="entry name" value="ARM repeat"/>
    <property type="match status" value="3"/>
</dbReference>
<organism evidence="4 5">
    <name type="scientific">Tieghemostelium lacteum</name>
    <name type="common">Slime mold</name>
    <name type="synonym">Dictyostelium lacteum</name>
    <dbReference type="NCBI Taxonomy" id="361077"/>
    <lineage>
        <taxon>Eukaryota</taxon>
        <taxon>Amoebozoa</taxon>
        <taxon>Evosea</taxon>
        <taxon>Eumycetozoa</taxon>
        <taxon>Dictyostelia</taxon>
        <taxon>Dictyosteliales</taxon>
        <taxon>Raperosteliaceae</taxon>
        <taxon>Tieghemostelium</taxon>
    </lineage>
</organism>
<dbReference type="STRING" id="361077.A0A151Z2L5"/>
<evidence type="ECO:0000313" key="5">
    <source>
        <dbReference type="Proteomes" id="UP000076078"/>
    </source>
</evidence>
<gene>
    <name evidence="4" type="ORF">DLAC_11385</name>
</gene>
<evidence type="ECO:0000256" key="2">
    <source>
        <dbReference type="SAM" id="MobiDB-lite"/>
    </source>
</evidence>
<dbReference type="GO" id="GO:0042147">
    <property type="term" value="P:retrograde transport, endosome to Golgi"/>
    <property type="evidence" value="ECO:0007669"/>
    <property type="project" value="TreeGrafter"/>
</dbReference>
<dbReference type="OrthoDB" id="192608at2759"/>
<protein>
    <recommendedName>
        <fullName evidence="3">LAA1-like C-terminal TPR repeats domain-containing protein</fullName>
    </recommendedName>
</protein>
<evidence type="ECO:0000256" key="1">
    <source>
        <dbReference type="ARBA" id="ARBA00008304"/>
    </source>
</evidence>
<dbReference type="PANTHER" id="PTHR21663">
    <property type="entry name" value="HYPOTHETICAL HEAT DOMAIN-CONTAINING"/>
    <property type="match status" value="1"/>
</dbReference>
<dbReference type="Pfam" id="PF20210">
    <property type="entry name" value="Laa1_Sip1_HTR5"/>
    <property type="match status" value="1"/>
</dbReference>
<dbReference type="GO" id="GO:0006897">
    <property type="term" value="P:endocytosis"/>
    <property type="evidence" value="ECO:0007669"/>
    <property type="project" value="TreeGrafter"/>
</dbReference>
<keyword evidence="5" id="KW-1185">Reference proteome</keyword>
<dbReference type="EMBL" id="LODT01000052">
    <property type="protein sequence ID" value="KYQ88178.1"/>
    <property type="molecule type" value="Genomic_DNA"/>
</dbReference>
<dbReference type="InterPro" id="IPR011989">
    <property type="entry name" value="ARM-like"/>
</dbReference>
<dbReference type="GO" id="GO:0030139">
    <property type="term" value="C:endocytic vesicle"/>
    <property type="evidence" value="ECO:0007669"/>
    <property type="project" value="TreeGrafter"/>
</dbReference>
<feature type="region of interest" description="Disordered" evidence="2">
    <location>
        <begin position="1208"/>
        <end position="1258"/>
    </location>
</feature>
<feature type="compositionally biased region" description="Acidic residues" evidence="2">
    <location>
        <begin position="1243"/>
        <end position="1252"/>
    </location>
</feature>
<evidence type="ECO:0000313" key="4">
    <source>
        <dbReference type="EMBL" id="KYQ88178.1"/>
    </source>
</evidence>